<protein>
    <submittedName>
        <fullName evidence="2">Uncharacterized protein</fullName>
    </submittedName>
</protein>
<organism evidence="1 2">
    <name type="scientific">Panagrolaimus sp. PS1159</name>
    <dbReference type="NCBI Taxonomy" id="55785"/>
    <lineage>
        <taxon>Eukaryota</taxon>
        <taxon>Metazoa</taxon>
        <taxon>Ecdysozoa</taxon>
        <taxon>Nematoda</taxon>
        <taxon>Chromadorea</taxon>
        <taxon>Rhabditida</taxon>
        <taxon>Tylenchina</taxon>
        <taxon>Panagrolaimomorpha</taxon>
        <taxon>Panagrolaimoidea</taxon>
        <taxon>Panagrolaimidae</taxon>
        <taxon>Panagrolaimus</taxon>
    </lineage>
</organism>
<sequence>MSAENFIPKEATQQSEFLKKYPNYDGRGIKIAIIDVEIVDKNLPGMQKTTTGLPKMIECFSEYSITVDTSKVVERNGKNYIIGLKGEKLYVIKVFFAS</sequence>
<proteinExistence type="predicted"/>
<evidence type="ECO:0000313" key="2">
    <source>
        <dbReference type="WBParaSite" id="PS1159_v2.g5185.t1"/>
    </source>
</evidence>
<accession>A0AC35GGQ0</accession>
<dbReference type="WBParaSite" id="PS1159_v2.g5185.t1">
    <property type="protein sequence ID" value="PS1159_v2.g5185.t1"/>
    <property type="gene ID" value="PS1159_v2.g5185"/>
</dbReference>
<dbReference type="Proteomes" id="UP000887580">
    <property type="component" value="Unplaced"/>
</dbReference>
<name>A0AC35GGQ0_9BILA</name>
<evidence type="ECO:0000313" key="1">
    <source>
        <dbReference type="Proteomes" id="UP000887580"/>
    </source>
</evidence>
<reference evidence="2" key="1">
    <citation type="submission" date="2022-11" db="UniProtKB">
        <authorList>
            <consortium name="WormBaseParasite"/>
        </authorList>
    </citation>
    <scope>IDENTIFICATION</scope>
</reference>